<accession>A0A9P5BUI7</accession>
<gene>
    <name evidence="1" type="ORF">E8E12_000199</name>
</gene>
<dbReference type="AlphaFoldDB" id="A0A9P5BUI7"/>
<protein>
    <submittedName>
        <fullName evidence="1">Uncharacterized protein</fullName>
    </submittedName>
</protein>
<reference evidence="1" key="1">
    <citation type="submission" date="2019-04" db="EMBL/GenBank/DDBJ databases">
        <title>Sequencing of skin fungus with MAO and IRED activity.</title>
        <authorList>
            <person name="Marsaioli A.J."/>
            <person name="Bonatto J.M.C."/>
            <person name="Reis Junior O."/>
        </authorList>
    </citation>
    <scope>NUCLEOTIDE SEQUENCE</scope>
    <source>
        <strain evidence="1">28M1</strain>
    </source>
</reference>
<dbReference type="Proteomes" id="UP000758155">
    <property type="component" value="Unassembled WGS sequence"/>
</dbReference>
<keyword evidence="2" id="KW-1185">Reference proteome</keyword>
<organism evidence="1 2">
    <name type="scientific">Didymella heteroderae</name>
    <dbReference type="NCBI Taxonomy" id="1769908"/>
    <lineage>
        <taxon>Eukaryota</taxon>
        <taxon>Fungi</taxon>
        <taxon>Dikarya</taxon>
        <taxon>Ascomycota</taxon>
        <taxon>Pezizomycotina</taxon>
        <taxon>Dothideomycetes</taxon>
        <taxon>Pleosporomycetidae</taxon>
        <taxon>Pleosporales</taxon>
        <taxon>Pleosporineae</taxon>
        <taxon>Didymellaceae</taxon>
        <taxon>Didymella</taxon>
    </lineage>
</organism>
<name>A0A9P5BUI7_9PLEO</name>
<dbReference type="EMBL" id="SWKV01000182">
    <property type="protein sequence ID" value="KAF3031201.1"/>
    <property type="molecule type" value="Genomic_DNA"/>
</dbReference>
<sequence>MGGESDLRIERMDAAESDRPFVRSIIRLSDLKNNPHPDPFHVWCPLCIAATKQLKKQLNRFLSPTTLAEWLLKNPLKGEVSPSSWSKRAILQLRSSQYGLQRRPTGDDKPYKAYDCLRLPELHITSGIPSLNFLRSLGEGKLVKLFRKDEIKTPWIVVDVYLDGMIPSAFGLDMLLWKTH</sequence>
<proteinExistence type="predicted"/>
<evidence type="ECO:0000313" key="1">
    <source>
        <dbReference type="EMBL" id="KAF3031201.1"/>
    </source>
</evidence>
<evidence type="ECO:0000313" key="2">
    <source>
        <dbReference type="Proteomes" id="UP000758155"/>
    </source>
</evidence>
<comment type="caution">
    <text evidence="1">The sequence shown here is derived from an EMBL/GenBank/DDBJ whole genome shotgun (WGS) entry which is preliminary data.</text>
</comment>